<dbReference type="Proteomes" id="UP001166286">
    <property type="component" value="Unassembled WGS sequence"/>
</dbReference>
<evidence type="ECO:0000313" key="2">
    <source>
        <dbReference type="EMBL" id="KAK0513627.1"/>
    </source>
</evidence>
<evidence type="ECO:0000259" key="1">
    <source>
        <dbReference type="Pfam" id="PF20263"/>
    </source>
</evidence>
<dbReference type="AlphaFoldDB" id="A0AA39V2R7"/>
<organism evidence="2 3">
    <name type="scientific">Cladonia borealis</name>
    <dbReference type="NCBI Taxonomy" id="184061"/>
    <lineage>
        <taxon>Eukaryota</taxon>
        <taxon>Fungi</taxon>
        <taxon>Dikarya</taxon>
        <taxon>Ascomycota</taxon>
        <taxon>Pezizomycotina</taxon>
        <taxon>Lecanoromycetes</taxon>
        <taxon>OSLEUM clade</taxon>
        <taxon>Lecanoromycetidae</taxon>
        <taxon>Lecanorales</taxon>
        <taxon>Lecanorineae</taxon>
        <taxon>Cladoniaceae</taxon>
        <taxon>Cladonia</taxon>
    </lineage>
</organism>
<feature type="domain" description="LYR motif-containing protein Cup1-like N-terminal" evidence="1">
    <location>
        <begin position="31"/>
        <end position="129"/>
    </location>
</feature>
<name>A0AA39V2R7_9LECA</name>
<sequence>MRLWRQRGSNNLAYTRFVALGDSERLKILHLFRALLRQCSYLPDPASRKFLHKHVVSRFRDYHPSNVYSPSNGNGKTTELMQQRRPMLIKTARKGVKYLQRANDGHQLHLGKVLSLTYGRIGTRRHALLKSLKIPDIPVDQEAVERLNDPREQGVPQPSKQLMALIRSQAKRRILYFDRPSHPAIAPNIPEKNNWGRPMPVKRVRNMKRRWYASALDKIMPPLPEKDWHELRKLATGETHWEGPVPRRGQNRKRVFKDDLMRYPGLLSSPHVLTPRYMRRMWARIFGQCPLMTPNEKSRTGWHVKWGDMREDMKLVLPSKNHGTNPSALFEGVDEHGKVVREGDAYHGFSEPEPEPSRAMV</sequence>
<proteinExistence type="predicted"/>
<dbReference type="EMBL" id="JAFEKC020000007">
    <property type="protein sequence ID" value="KAK0513627.1"/>
    <property type="molecule type" value="Genomic_DNA"/>
</dbReference>
<evidence type="ECO:0000313" key="3">
    <source>
        <dbReference type="Proteomes" id="UP001166286"/>
    </source>
</evidence>
<accession>A0AA39V2R7</accession>
<dbReference type="CDD" id="cd20273">
    <property type="entry name" value="Complex1_LYR_unchar"/>
    <property type="match status" value="1"/>
</dbReference>
<reference evidence="2" key="1">
    <citation type="submission" date="2023-03" db="EMBL/GenBank/DDBJ databases">
        <title>Complete genome of Cladonia borealis.</title>
        <authorList>
            <person name="Park H."/>
        </authorList>
    </citation>
    <scope>NUCLEOTIDE SEQUENCE</scope>
    <source>
        <strain evidence="2">ANT050790</strain>
    </source>
</reference>
<protein>
    <recommendedName>
        <fullName evidence="1">LYR motif-containing protein Cup1-like N-terminal domain-containing protein</fullName>
    </recommendedName>
</protein>
<comment type="caution">
    <text evidence="2">The sequence shown here is derived from an EMBL/GenBank/DDBJ whole genome shotgun (WGS) entry which is preliminary data.</text>
</comment>
<keyword evidence="3" id="KW-1185">Reference proteome</keyword>
<dbReference type="Pfam" id="PF20263">
    <property type="entry name" value="LYRM2-like"/>
    <property type="match status" value="1"/>
</dbReference>
<gene>
    <name evidence="2" type="ORF">JMJ35_003991</name>
</gene>
<dbReference type="InterPro" id="IPR046896">
    <property type="entry name" value="Cup1-like_N"/>
</dbReference>